<gene>
    <name evidence="2" type="ORF">S03H2_69907</name>
</gene>
<dbReference type="InterPro" id="IPR013517">
    <property type="entry name" value="FG-GAP"/>
</dbReference>
<feature type="non-terminal residue" evidence="2">
    <location>
        <position position="1"/>
    </location>
</feature>
<dbReference type="PANTHER" id="PTHR16026:SF0">
    <property type="entry name" value="CARTILAGE ACIDIC PROTEIN 1"/>
    <property type="match status" value="1"/>
</dbReference>
<dbReference type="InterPro" id="IPR028994">
    <property type="entry name" value="Integrin_alpha_N"/>
</dbReference>
<dbReference type="SUPFAM" id="SSF69318">
    <property type="entry name" value="Integrin alpha N-terminal domain"/>
    <property type="match status" value="1"/>
</dbReference>
<dbReference type="PANTHER" id="PTHR16026">
    <property type="entry name" value="CARTILAGE ACIDIC PROTEIN 1"/>
    <property type="match status" value="1"/>
</dbReference>
<dbReference type="EMBL" id="BARU01046300">
    <property type="protein sequence ID" value="GAI00958.1"/>
    <property type="molecule type" value="Genomic_DNA"/>
</dbReference>
<dbReference type="InterPro" id="IPR027039">
    <property type="entry name" value="Crtac1"/>
</dbReference>
<comment type="caution">
    <text evidence="2">The sequence shown here is derived from an EMBL/GenBank/DDBJ whole genome shotgun (WGS) entry which is preliminary data.</text>
</comment>
<evidence type="ECO:0008006" key="3">
    <source>
        <dbReference type="Google" id="ProtNLM"/>
    </source>
</evidence>
<sequence>RETNANPMLADFNNDGALDLSMTNVYRIYINQLYEGIGDGSFKEVTFHAGAFAANSAGQASGDFDNDGDLDWFVCDGNRGVLLYENTLIDNGEIPATSNWIQIKLIGGKHVNSMAYGARVTVIAKDKIYV</sequence>
<evidence type="ECO:0000256" key="1">
    <source>
        <dbReference type="ARBA" id="ARBA00022729"/>
    </source>
</evidence>
<feature type="non-terminal residue" evidence="2">
    <location>
        <position position="130"/>
    </location>
</feature>
<evidence type="ECO:0000313" key="2">
    <source>
        <dbReference type="EMBL" id="GAI00958.1"/>
    </source>
</evidence>
<dbReference type="AlphaFoldDB" id="X1K362"/>
<organism evidence="2">
    <name type="scientific">marine sediment metagenome</name>
    <dbReference type="NCBI Taxonomy" id="412755"/>
    <lineage>
        <taxon>unclassified sequences</taxon>
        <taxon>metagenomes</taxon>
        <taxon>ecological metagenomes</taxon>
    </lineage>
</organism>
<protein>
    <recommendedName>
        <fullName evidence="3">ASPIC/UnbV domain-containing protein</fullName>
    </recommendedName>
</protein>
<dbReference type="Pfam" id="PF13517">
    <property type="entry name" value="FG-GAP_3"/>
    <property type="match status" value="1"/>
</dbReference>
<accession>X1K362</accession>
<reference evidence="2" key="1">
    <citation type="journal article" date="2014" name="Front. Microbiol.">
        <title>High frequency of phylogenetically diverse reductive dehalogenase-homologous genes in deep subseafloor sedimentary metagenomes.</title>
        <authorList>
            <person name="Kawai M."/>
            <person name="Futagami T."/>
            <person name="Toyoda A."/>
            <person name="Takaki Y."/>
            <person name="Nishi S."/>
            <person name="Hori S."/>
            <person name="Arai W."/>
            <person name="Tsubouchi T."/>
            <person name="Morono Y."/>
            <person name="Uchiyama I."/>
            <person name="Ito T."/>
            <person name="Fujiyama A."/>
            <person name="Inagaki F."/>
            <person name="Takami H."/>
        </authorList>
    </citation>
    <scope>NUCLEOTIDE SEQUENCE</scope>
    <source>
        <strain evidence="2">Expedition CK06-06</strain>
    </source>
</reference>
<keyword evidence="1" id="KW-0732">Signal</keyword>
<name>X1K362_9ZZZZ</name>
<proteinExistence type="predicted"/>